<sequence>MVLFINCKNRHALLPEQGGQNRTDRAKTDYCYINFCL</sequence>
<dbReference type="EMBL" id="VITY01000020">
    <property type="protein sequence ID" value="TWB87772.1"/>
    <property type="molecule type" value="Genomic_DNA"/>
</dbReference>
<evidence type="ECO:0000313" key="1">
    <source>
        <dbReference type="EMBL" id="TWB87772.1"/>
    </source>
</evidence>
<gene>
    <name evidence="1" type="ORF">FBZ93_12070</name>
</gene>
<dbReference type="Proteomes" id="UP000321304">
    <property type="component" value="Unassembled WGS sequence"/>
</dbReference>
<reference evidence="1 2" key="1">
    <citation type="submission" date="2019-06" db="EMBL/GenBank/DDBJ databases">
        <title>Genomic Encyclopedia of Type Strains, Phase IV (KMG-V): Genome sequencing to study the core and pangenomes of soil and plant-associated prokaryotes.</title>
        <authorList>
            <person name="Whitman W."/>
        </authorList>
    </citation>
    <scope>NUCLEOTIDE SEQUENCE [LARGE SCALE GENOMIC DNA]</scope>
    <source>
        <strain evidence="1 2">BR 10355</strain>
    </source>
</reference>
<dbReference type="AlphaFoldDB" id="A0A560KX56"/>
<protein>
    <submittedName>
        <fullName evidence="1">Uncharacterized protein</fullName>
    </submittedName>
</protein>
<name>A0A560KX56_9BRAD</name>
<proteinExistence type="predicted"/>
<comment type="caution">
    <text evidence="1">The sequence shown here is derived from an EMBL/GenBank/DDBJ whole genome shotgun (WGS) entry which is preliminary data.</text>
</comment>
<evidence type="ECO:0000313" key="2">
    <source>
        <dbReference type="Proteomes" id="UP000321304"/>
    </source>
</evidence>
<accession>A0A560KX56</accession>
<organism evidence="1 2">
    <name type="scientific">Bradyrhizobium macuxiense</name>
    <dbReference type="NCBI Taxonomy" id="1755647"/>
    <lineage>
        <taxon>Bacteria</taxon>
        <taxon>Pseudomonadati</taxon>
        <taxon>Pseudomonadota</taxon>
        <taxon>Alphaproteobacteria</taxon>
        <taxon>Hyphomicrobiales</taxon>
        <taxon>Nitrobacteraceae</taxon>
        <taxon>Bradyrhizobium</taxon>
    </lineage>
</organism>
<keyword evidence="2" id="KW-1185">Reference proteome</keyword>